<dbReference type="InterPro" id="IPR024747">
    <property type="entry name" value="Pyridox_Oxase-rel"/>
</dbReference>
<sequence length="154" mass="17947">MIGKLSDRQMQSILQQNMMGRIGCSSNSRVLVVPVCYAYNGKAIIAHSAEGMKINMMRNHPQVCFEVDVITSLTHWESVIIWGQYQEILDEKERFYSMKYLMSRLLQYTETEKVHHLQPVQEGADYGHFNSNIRPVIYRITIEEMTGRYEHGDL</sequence>
<evidence type="ECO:0000313" key="2">
    <source>
        <dbReference type="Proteomes" id="UP000261174"/>
    </source>
</evidence>
<gene>
    <name evidence="1" type="ORF">DXN04_27985</name>
</gene>
<dbReference type="Pfam" id="PF12900">
    <property type="entry name" value="Pyridox_ox_2"/>
    <property type="match status" value="1"/>
</dbReference>
<name>A0A3E1NUX3_9BACT</name>
<reference evidence="1 2" key="1">
    <citation type="submission" date="2018-08" db="EMBL/GenBank/DDBJ databases">
        <title>Chitinophaga sp. K20C18050901, a novel bacterium isolated from forest soil.</title>
        <authorList>
            <person name="Wang C."/>
        </authorList>
    </citation>
    <scope>NUCLEOTIDE SEQUENCE [LARGE SCALE GENOMIC DNA]</scope>
    <source>
        <strain evidence="1 2">K20C18050901</strain>
    </source>
</reference>
<dbReference type="OrthoDB" id="9794935at2"/>
<dbReference type="PANTHER" id="PTHR34071:SF2">
    <property type="entry name" value="FLAVIN-NUCLEOTIDE-BINDING PROTEIN"/>
    <property type="match status" value="1"/>
</dbReference>
<dbReference type="RefSeq" id="WP_116856713.1">
    <property type="nucleotide sequence ID" value="NZ_QTJV01000013.1"/>
</dbReference>
<dbReference type="Gene3D" id="2.30.110.10">
    <property type="entry name" value="Electron Transport, Fmn-binding Protein, Chain A"/>
    <property type="match status" value="1"/>
</dbReference>
<evidence type="ECO:0000313" key="1">
    <source>
        <dbReference type="EMBL" id="RFM31558.1"/>
    </source>
</evidence>
<dbReference type="SUPFAM" id="SSF50475">
    <property type="entry name" value="FMN-binding split barrel"/>
    <property type="match status" value="1"/>
</dbReference>
<protein>
    <submittedName>
        <fullName evidence="1">Pyridoxamine 5'-phosphate oxidase family protein</fullName>
    </submittedName>
</protein>
<dbReference type="AlphaFoldDB" id="A0A3E1NUX3"/>
<dbReference type="InterPro" id="IPR012349">
    <property type="entry name" value="Split_barrel_FMN-bd"/>
</dbReference>
<organism evidence="1 2">
    <name type="scientific">Chitinophaga silvisoli</name>
    <dbReference type="NCBI Taxonomy" id="2291814"/>
    <lineage>
        <taxon>Bacteria</taxon>
        <taxon>Pseudomonadati</taxon>
        <taxon>Bacteroidota</taxon>
        <taxon>Chitinophagia</taxon>
        <taxon>Chitinophagales</taxon>
        <taxon>Chitinophagaceae</taxon>
        <taxon>Chitinophaga</taxon>
    </lineage>
</organism>
<proteinExistence type="predicted"/>
<dbReference type="EMBL" id="QTJV01000013">
    <property type="protein sequence ID" value="RFM31558.1"/>
    <property type="molecule type" value="Genomic_DNA"/>
</dbReference>
<keyword evidence="2" id="KW-1185">Reference proteome</keyword>
<accession>A0A3E1NUX3</accession>
<dbReference type="PANTHER" id="PTHR34071">
    <property type="entry name" value="5-NITROIMIDAZOLE ANTIBIOTICS RESISTANCE PROTEIN, NIMA-FAMILY-RELATED PROTEIN-RELATED"/>
    <property type="match status" value="1"/>
</dbReference>
<dbReference type="Proteomes" id="UP000261174">
    <property type="component" value="Unassembled WGS sequence"/>
</dbReference>
<comment type="caution">
    <text evidence="1">The sequence shown here is derived from an EMBL/GenBank/DDBJ whole genome shotgun (WGS) entry which is preliminary data.</text>
</comment>